<dbReference type="OrthoDB" id="447103at2759"/>
<feature type="region of interest" description="Disordered" evidence="1">
    <location>
        <begin position="648"/>
        <end position="680"/>
    </location>
</feature>
<keyword evidence="4" id="KW-1185">Reference proteome</keyword>
<dbReference type="Gene3D" id="1.25.10.10">
    <property type="entry name" value="Leucine-rich Repeat Variant"/>
    <property type="match status" value="1"/>
</dbReference>
<dbReference type="GO" id="GO:0005737">
    <property type="term" value="C:cytoplasm"/>
    <property type="evidence" value="ECO:0007669"/>
    <property type="project" value="TreeGrafter"/>
</dbReference>
<dbReference type="GO" id="GO:0004672">
    <property type="term" value="F:protein kinase activity"/>
    <property type="evidence" value="ECO:0007669"/>
    <property type="project" value="InterPro"/>
</dbReference>
<dbReference type="SUPFAM" id="SSF56112">
    <property type="entry name" value="Protein kinase-like (PK-like)"/>
    <property type="match status" value="1"/>
</dbReference>
<dbReference type="GO" id="GO:0005524">
    <property type="term" value="F:ATP binding"/>
    <property type="evidence" value="ECO:0007669"/>
    <property type="project" value="InterPro"/>
</dbReference>
<dbReference type="SUPFAM" id="SSF48371">
    <property type="entry name" value="ARM repeat"/>
    <property type="match status" value="1"/>
</dbReference>
<comment type="caution">
    <text evidence="3">The sequence shown here is derived from an EMBL/GenBank/DDBJ whole genome shotgun (WGS) entry which is preliminary data.</text>
</comment>
<feature type="region of interest" description="Disordered" evidence="1">
    <location>
        <begin position="771"/>
        <end position="868"/>
    </location>
</feature>
<dbReference type="InterPro" id="IPR051177">
    <property type="entry name" value="CIK-Related_Protein"/>
</dbReference>
<evidence type="ECO:0000313" key="3">
    <source>
        <dbReference type="EMBL" id="GJE97366.1"/>
    </source>
</evidence>
<accession>A0A9P3GMA4</accession>
<evidence type="ECO:0000313" key="4">
    <source>
        <dbReference type="Proteomes" id="UP000703269"/>
    </source>
</evidence>
<name>A0A9P3GMA4_9APHY</name>
<dbReference type="Gene3D" id="1.10.510.10">
    <property type="entry name" value="Transferase(Phosphotransferase) domain 1"/>
    <property type="match status" value="1"/>
</dbReference>
<dbReference type="GO" id="GO:0006409">
    <property type="term" value="P:tRNA export from nucleus"/>
    <property type="evidence" value="ECO:0007669"/>
    <property type="project" value="TreeGrafter"/>
</dbReference>
<dbReference type="EMBL" id="BPQB01000071">
    <property type="protein sequence ID" value="GJE97366.1"/>
    <property type="molecule type" value="Genomic_DNA"/>
</dbReference>
<feature type="compositionally biased region" description="Basic and acidic residues" evidence="1">
    <location>
        <begin position="836"/>
        <end position="860"/>
    </location>
</feature>
<dbReference type="PANTHER" id="PTHR12984:SF3">
    <property type="entry name" value="N-TERMINAL KINASE-LIKE PROTEIN"/>
    <property type="match status" value="1"/>
</dbReference>
<dbReference type="InterPro" id="IPR016024">
    <property type="entry name" value="ARM-type_fold"/>
</dbReference>
<protein>
    <submittedName>
        <fullName evidence="3">ARM repeat-containing protein</fullName>
    </submittedName>
</protein>
<dbReference type="Proteomes" id="UP000703269">
    <property type="component" value="Unassembled WGS sequence"/>
</dbReference>
<dbReference type="AlphaFoldDB" id="A0A9P3GMA4"/>
<feature type="region of interest" description="Disordered" evidence="1">
    <location>
        <begin position="723"/>
        <end position="743"/>
    </location>
</feature>
<dbReference type="PROSITE" id="PS50011">
    <property type="entry name" value="PROTEIN_KINASE_DOM"/>
    <property type="match status" value="1"/>
</dbReference>
<dbReference type="InterPro" id="IPR000719">
    <property type="entry name" value="Prot_kinase_dom"/>
</dbReference>
<dbReference type="InterPro" id="IPR011989">
    <property type="entry name" value="ARM-like"/>
</dbReference>
<reference evidence="3 4" key="1">
    <citation type="submission" date="2021-08" db="EMBL/GenBank/DDBJ databases">
        <title>Draft Genome Sequence of Phanerochaete sordida strain YK-624.</title>
        <authorList>
            <person name="Mori T."/>
            <person name="Dohra H."/>
            <person name="Suzuki T."/>
            <person name="Kawagishi H."/>
            <person name="Hirai H."/>
        </authorList>
    </citation>
    <scope>NUCLEOTIDE SEQUENCE [LARGE SCALE GENOMIC DNA]</scope>
    <source>
        <strain evidence="3 4">YK-624</strain>
    </source>
</reference>
<proteinExistence type="predicted"/>
<dbReference type="PANTHER" id="PTHR12984">
    <property type="entry name" value="SCY1-RELATED S/T PROTEIN KINASE-LIKE"/>
    <property type="match status" value="1"/>
</dbReference>
<organism evidence="3 4">
    <name type="scientific">Phanerochaete sordida</name>
    <dbReference type="NCBI Taxonomy" id="48140"/>
    <lineage>
        <taxon>Eukaryota</taxon>
        <taxon>Fungi</taxon>
        <taxon>Dikarya</taxon>
        <taxon>Basidiomycota</taxon>
        <taxon>Agaricomycotina</taxon>
        <taxon>Agaricomycetes</taxon>
        <taxon>Polyporales</taxon>
        <taxon>Phanerochaetaceae</taxon>
        <taxon>Phanerochaete</taxon>
    </lineage>
</organism>
<sequence length="868" mass="91553">MDYLRNLGSAAVSTLVQKSGLTLPFSLGAKVTSFEGKSIWTLYEGTKRDDGSAISVFEFDANLPGKRTYLPLAKNALRKLRTVRHPDVLKFLDAVETDTTVYIMTERVRPLAAAIQDRASKSAQEKEDWLLWGIHRISIALAFVNESCASTHGNVRVDSVFISPSGEWKLGGFEVLSSPKDDAAVLYTMGSLLPDASTYASPEIKKGGWSAVKENPVSAADAHALGLLIHFAFNPSHPLPATAQPPHPPPAPSSRASIPMSVFPSYKRLLNPNPKPRLSPKHFLELGMAETAGEGSGFFATNRLVKVCAGLDSFNIASEAEKASLLKILKESAASLPPEFASYRVLPSLASALEFGGASAASILPLVLQLGKNVPPEDYGATITVHIVKLFASPDRGTRMALLDHLPEYADKLDKKTVSDKIWPNLQTGFNDTVPVIREATVRAIIAVADKFSERILNNDLLRFLARMQGDGEASIRTNTCILLGRLGPALGHHTKRKVLVPAFARALKDPFVHCRVAGLMALMATLECFETEELATRVIPNMAFALVDKEKLVRDQAFKAMQLFVKKLEEHAAAMPDTAAPETEIPSIFQQQTSPGGSQTTLVNSAAGAAGALAGWALSSIGKKLAPADLQSTMSAVSGAAAGDIDRATSAPPGSAAAANARPPWADLAPAHSTPAVPTAATLGGARAGAGAGGKGMRLGSAKPLASAGAHMPAEWAEEAAAEAAQEEAGANPWGSDDLMDVNADADDWSAFETAPAPVAVGLGIQGAGHAASLSSNDADDWGSTLTATPSRAATPQARVQSPASLRSPTLAETSKPDPVHSRGASPAPAASAMSKEEKAAEMARRKEERKQRIAALKEQKKHAATK</sequence>
<feature type="compositionally biased region" description="Low complexity" evidence="1">
    <location>
        <begin position="649"/>
        <end position="670"/>
    </location>
</feature>
<dbReference type="Gene3D" id="3.30.200.20">
    <property type="entry name" value="Phosphorylase Kinase, domain 1"/>
    <property type="match status" value="1"/>
</dbReference>
<gene>
    <name evidence="3" type="ORF">PsYK624_135820</name>
</gene>
<feature type="compositionally biased region" description="Polar residues" evidence="1">
    <location>
        <begin position="785"/>
        <end position="814"/>
    </location>
</feature>
<evidence type="ECO:0000256" key="1">
    <source>
        <dbReference type="SAM" id="MobiDB-lite"/>
    </source>
</evidence>
<feature type="domain" description="Protein kinase" evidence="2">
    <location>
        <begin position="1"/>
        <end position="299"/>
    </location>
</feature>
<feature type="compositionally biased region" description="Low complexity" evidence="1">
    <location>
        <begin position="823"/>
        <end position="835"/>
    </location>
</feature>
<evidence type="ECO:0000259" key="2">
    <source>
        <dbReference type="PROSITE" id="PS50011"/>
    </source>
</evidence>
<dbReference type="InterPro" id="IPR011009">
    <property type="entry name" value="Kinase-like_dom_sf"/>
</dbReference>
<feature type="compositionally biased region" description="Low complexity" evidence="1">
    <location>
        <begin position="723"/>
        <end position="732"/>
    </location>
</feature>